<keyword evidence="1" id="KW-0472">Membrane</keyword>
<dbReference type="EMBL" id="QAAA01000010">
    <property type="protein sequence ID" value="PTN01770.1"/>
    <property type="molecule type" value="Genomic_DNA"/>
</dbReference>
<keyword evidence="1" id="KW-0812">Transmembrane</keyword>
<dbReference type="RefSeq" id="WP_274610746.1">
    <property type="nucleotide sequence ID" value="NZ_NHSI01000059.1"/>
</dbReference>
<keyword evidence="1" id="KW-1133">Transmembrane helix</keyword>
<dbReference type="Proteomes" id="UP000243859">
    <property type="component" value="Unassembled WGS sequence"/>
</dbReference>
<evidence type="ECO:0000313" key="2">
    <source>
        <dbReference type="EMBL" id="PTN01770.1"/>
    </source>
</evidence>
<name>A0A2T5BR88_9RHOB</name>
<evidence type="ECO:0008006" key="4">
    <source>
        <dbReference type="Google" id="ProtNLM"/>
    </source>
</evidence>
<accession>A0A2T5BR88</accession>
<evidence type="ECO:0000313" key="3">
    <source>
        <dbReference type="Proteomes" id="UP000243859"/>
    </source>
</evidence>
<sequence>MIWSATWVRLAAPVWFPPGYDALLRLAAVLWCLGWGAFALSYLPALPARPAPGL</sequence>
<proteinExistence type="predicted"/>
<dbReference type="AlphaFoldDB" id="A0A2T5BR88"/>
<comment type="caution">
    <text evidence="2">The sequence shown here is derived from an EMBL/GenBank/DDBJ whole genome shotgun (WGS) entry which is preliminary data.</text>
</comment>
<gene>
    <name evidence="2" type="ORF">C8N32_11051</name>
</gene>
<keyword evidence="3" id="KW-1185">Reference proteome</keyword>
<protein>
    <recommendedName>
        <fullName evidence="4">NnrS protein</fullName>
    </recommendedName>
</protein>
<organism evidence="2 3">
    <name type="scientific">Rhodovulum imhoffii</name>
    <dbReference type="NCBI Taxonomy" id="365340"/>
    <lineage>
        <taxon>Bacteria</taxon>
        <taxon>Pseudomonadati</taxon>
        <taxon>Pseudomonadota</taxon>
        <taxon>Alphaproteobacteria</taxon>
        <taxon>Rhodobacterales</taxon>
        <taxon>Paracoccaceae</taxon>
        <taxon>Rhodovulum</taxon>
    </lineage>
</organism>
<feature type="transmembrane region" description="Helical" evidence="1">
    <location>
        <begin position="22"/>
        <end position="43"/>
    </location>
</feature>
<reference evidence="2 3" key="1">
    <citation type="submission" date="2018-04" db="EMBL/GenBank/DDBJ databases">
        <title>Genomic Encyclopedia of Archaeal and Bacterial Type Strains, Phase II (KMG-II): from individual species to whole genera.</title>
        <authorList>
            <person name="Goeker M."/>
        </authorList>
    </citation>
    <scope>NUCLEOTIDE SEQUENCE [LARGE SCALE GENOMIC DNA]</scope>
    <source>
        <strain evidence="2 3">DSM 18064</strain>
    </source>
</reference>
<evidence type="ECO:0000256" key="1">
    <source>
        <dbReference type="SAM" id="Phobius"/>
    </source>
</evidence>